<dbReference type="PANTHER" id="PTHR46859">
    <property type="entry name" value="TRANSMEMBRANE FRAGILE-X-F-ASSOCIATED PROTEIN"/>
    <property type="match status" value="1"/>
</dbReference>
<sequence length="135" mass="15203">MIVFLPLLAFEVTILADNFRMCKAVLPRDDESVSDDAIWETLPHFWVAISMVFFIAATVFTHLKLCGFVDALGWWDLLIDFGYISFDSFFPSFLYYRFTMSQTRGEPINSSPAFENISAGASLVVVDVIRKGVAA</sequence>
<dbReference type="EMBL" id="OX465079">
    <property type="protein sequence ID" value="CAI9276878.1"/>
    <property type="molecule type" value="Genomic_DNA"/>
</dbReference>
<dbReference type="Pfam" id="PF10269">
    <property type="entry name" value="Tmemb_185A"/>
    <property type="match status" value="1"/>
</dbReference>
<protein>
    <submittedName>
        <fullName evidence="2">Uncharacterized protein</fullName>
    </submittedName>
</protein>
<dbReference type="AlphaFoldDB" id="A0AA35YMN9"/>
<proteinExistence type="predicted"/>
<reference evidence="2" key="1">
    <citation type="submission" date="2023-04" db="EMBL/GenBank/DDBJ databases">
        <authorList>
            <person name="Vijverberg K."/>
            <person name="Xiong W."/>
            <person name="Schranz E."/>
        </authorList>
    </citation>
    <scope>NUCLEOTIDE SEQUENCE</scope>
</reference>
<evidence type="ECO:0000256" key="1">
    <source>
        <dbReference type="SAM" id="SignalP"/>
    </source>
</evidence>
<organism evidence="2 3">
    <name type="scientific">Lactuca saligna</name>
    <name type="common">Willowleaf lettuce</name>
    <dbReference type="NCBI Taxonomy" id="75948"/>
    <lineage>
        <taxon>Eukaryota</taxon>
        <taxon>Viridiplantae</taxon>
        <taxon>Streptophyta</taxon>
        <taxon>Embryophyta</taxon>
        <taxon>Tracheophyta</taxon>
        <taxon>Spermatophyta</taxon>
        <taxon>Magnoliopsida</taxon>
        <taxon>eudicotyledons</taxon>
        <taxon>Gunneridae</taxon>
        <taxon>Pentapetalae</taxon>
        <taxon>asterids</taxon>
        <taxon>campanulids</taxon>
        <taxon>Asterales</taxon>
        <taxon>Asteraceae</taxon>
        <taxon>Cichorioideae</taxon>
        <taxon>Cichorieae</taxon>
        <taxon>Lactucinae</taxon>
        <taxon>Lactuca</taxon>
    </lineage>
</organism>
<evidence type="ECO:0000313" key="3">
    <source>
        <dbReference type="Proteomes" id="UP001177003"/>
    </source>
</evidence>
<feature type="chain" id="PRO_5041215185" evidence="1">
    <location>
        <begin position="17"/>
        <end position="135"/>
    </location>
</feature>
<dbReference type="InterPro" id="IPR019396">
    <property type="entry name" value="TM_Fragile-X-F-assoc"/>
</dbReference>
<keyword evidence="3" id="KW-1185">Reference proteome</keyword>
<dbReference type="PANTHER" id="PTHR46859:SF3">
    <property type="entry name" value="RING-TYPE DOMAIN-CONTAINING PROTEIN"/>
    <property type="match status" value="1"/>
</dbReference>
<dbReference type="Proteomes" id="UP001177003">
    <property type="component" value="Chromosome 3"/>
</dbReference>
<accession>A0AA35YMN9</accession>
<feature type="signal peptide" evidence="1">
    <location>
        <begin position="1"/>
        <end position="16"/>
    </location>
</feature>
<gene>
    <name evidence="2" type="ORF">LSALG_LOCUS16840</name>
</gene>
<evidence type="ECO:0000313" key="2">
    <source>
        <dbReference type="EMBL" id="CAI9276878.1"/>
    </source>
</evidence>
<keyword evidence="1" id="KW-0732">Signal</keyword>
<name>A0AA35YMN9_LACSI</name>